<dbReference type="InParanoid" id="A0A2J6SSJ1"/>
<proteinExistence type="predicted"/>
<reference evidence="4 5" key="1">
    <citation type="submission" date="2016-04" db="EMBL/GenBank/DDBJ databases">
        <title>A degradative enzymes factory behind the ericoid mycorrhizal symbiosis.</title>
        <authorList>
            <consortium name="DOE Joint Genome Institute"/>
            <person name="Martino E."/>
            <person name="Morin E."/>
            <person name="Grelet G."/>
            <person name="Kuo A."/>
            <person name="Kohler A."/>
            <person name="Daghino S."/>
            <person name="Barry K."/>
            <person name="Choi C."/>
            <person name="Cichocki N."/>
            <person name="Clum A."/>
            <person name="Copeland A."/>
            <person name="Hainaut M."/>
            <person name="Haridas S."/>
            <person name="Labutti K."/>
            <person name="Lindquist E."/>
            <person name="Lipzen A."/>
            <person name="Khouja H.-R."/>
            <person name="Murat C."/>
            <person name="Ohm R."/>
            <person name="Olson A."/>
            <person name="Spatafora J."/>
            <person name="Veneault-Fourrey C."/>
            <person name="Henrissat B."/>
            <person name="Grigoriev I."/>
            <person name="Martin F."/>
            <person name="Perotto S."/>
        </authorList>
    </citation>
    <scope>NUCLEOTIDE SEQUENCE [LARGE SCALE GENOMIC DNA]</scope>
    <source>
        <strain evidence="4 5">E</strain>
    </source>
</reference>
<protein>
    <recommendedName>
        <fullName evidence="3">Zn(2)-C6 fungal-type domain-containing protein</fullName>
    </recommendedName>
</protein>
<keyword evidence="1" id="KW-0539">Nucleus</keyword>
<feature type="region of interest" description="Disordered" evidence="2">
    <location>
        <begin position="842"/>
        <end position="878"/>
    </location>
</feature>
<dbReference type="OrthoDB" id="3543906at2759"/>
<dbReference type="Pfam" id="PF00172">
    <property type="entry name" value="Zn_clus"/>
    <property type="match status" value="1"/>
</dbReference>
<evidence type="ECO:0000313" key="4">
    <source>
        <dbReference type="EMBL" id="PMD53751.1"/>
    </source>
</evidence>
<feature type="region of interest" description="Disordered" evidence="2">
    <location>
        <begin position="915"/>
        <end position="959"/>
    </location>
</feature>
<dbReference type="InterPro" id="IPR001138">
    <property type="entry name" value="Zn2Cys6_DnaBD"/>
</dbReference>
<dbReference type="Gene3D" id="3.90.640.10">
    <property type="entry name" value="Actin, Chain A, domain 4"/>
    <property type="match status" value="1"/>
</dbReference>
<dbReference type="PANTHER" id="PTHR42749:SF1">
    <property type="entry name" value="CELL SHAPE-DETERMINING PROTEIN MREB"/>
    <property type="match status" value="1"/>
</dbReference>
<dbReference type="GO" id="GO:0000981">
    <property type="term" value="F:DNA-binding transcription factor activity, RNA polymerase II-specific"/>
    <property type="evidence" value="ECO:0007669"/>
    <property type="project" value="InterPro"/>
</dbReference>
<dbReference type="InterPro" id="IPR043129">
    <property type="entry name" value="ATPase_NBD"/>
</dbReference>
<dbReference type="Gene3D" id="4.10.240.10">
    <property type="entry name" value="Zn(2)-C6 fungal-type DNA-binding domain"/>
    <property type="match status" value="1"/>
</dbReference>
<dbReference type="Gene3D" id="3.30.420.40">
    <property type="match status" value="2"/>
</dbReference>
<dbReference type="Proteomes" id="UP000235371">
    <property type="component" value="Unassembled WGS sequence"/>
</dbReference>
<dbReference type="GO" id="GO:0008270">
    <property type="term" value="F:zinc ion binding"/>
    <property type="evidence" value="ECO:0007669"/>
    <property type="project" value="InterPro"/>
</dbReference>
<feature type="compositionally biased region" description="Basic and acidic residues" evidence="2">
    <location>
        <begin position="654"/>
        <end position="676"/>
    </location>
</feature>
<sequence>MSLPIFRGSSFDVAQVQRFSNSPSKIIISIDLATTRCCLATGQRLLVEDHNHPPAGVKLYTCWTDSYEAGSKWPITAILYNSEGLPKTGNKLEMAFKSTPTSRRFDMNKHFRQWKLLFHDDQNDATIREIQDDLSWKLDLLGKTRLDLLQDWVKLIYEDMFIVQDDGRYSLKESIGCFDKKDVEIVVTVPPGRSVLAHDQVHEAFIQEPIGKGQVFLVSEPEAMFRSWIQSGADPQDFKKVGGRYMVVDGGGGTCCIVRFRLERLEPSLGFEQEYESESFVCGAESISNLVEEKIGRKIALDVPNRVWVLDQFRRQFDDYFKRRFGADDEQTYNFEVSNLVCELSRQEIAECFDTCIAKLFKAMDRHLKRGLPVHFLVLGGGLFASPYVQKAVDKHFNTFKICQLSKDKGHVAQGAVLVRTCAPFIIRRPILRSKAVTTFVEVTDAIKRSPIFEDLYIKKDKFLGEQWCFAAQWLAKQGTEAKIKHANDMYEVASEASFKDARKRFFDLSEEDLTFSETMLTFNHIPPVNQELLFQLKDETWVTMDGNPIPQPENSEKLTWDPEKIGINLNTLEISCDRSKNKPFRVLRYAIQMQMREVGTKYWVKTWSWTKPAKTKGRVQQILLSEADECQALFTPQEISRNLAASYDLGPGMRKEAGNEDGESRRAHQHDKGAKDPSTAHSLANQALHVESSSRIASTIVVDQAPHGNHTSAPSSSFRHDLLSAQWDFSQYRQQSHSPLRTVRPSQRQSIEGNAEYSIGAPRNNGGCWTCKFRNVKCDILTPKCNECASLGLICEYGRPTWWYDDDLKQVQKETNKHLIKEHKALLALGRQSLDRTRQVGLPRIASNPKTGLRPQATQSAPAQNYSGSQNPPIADPQALVPRKAYVPKAKTPLPPRKPSPVYDDYDIYDDLPPSPKRARMFSTPSTVTSIGEEGMGIDDSWIRRSTRQREPTTQPVDMVKWDDINSDEFGVESDTAESE</sequence>
<evidence type="ECO:0000259" key="3">
    <source>
        <dbReference type="PROSITE" id="PS50048"/>
    </source>
</evidence>
<dbReference type="SUPFAM" id="SSF57701">
    <property type="entry name" value="Zn2/Cys6 DNA-binding domain"/>
    <property type="match status" value="1"/>
</dbReference>
<accession>A0A2J6SSJ1</accession>
<dbReference type="InterPro" id="IPR036864">
    <property type="entry name" value="Zn2-C6_fun-type_DNA-bd_sf"/>
</dbReference>
<evidence type="ECO:0000313" key="5">
    <source>
        <dbReference type="Proteomes" id="UP000235371"/>
    </source>
</evidence>
<feature type="compositionally biased region" description="Polar residues" evidence="2">
    <location>
        <begin position="857"/>
        <end position="873"/>
    </location>
</feature>
<keyword evidence="5" id="KW-1185">Reference proteome</keyword>
<evidence type="ECO:0000256" key="2">
    <source>
        <dbReference type="SAM" id="MobiDB-lite"/>
    </source>
</evidence>
<dbReference type="CDD" id="cd00067">
    <property type="entry name" value="GAL4"/>
    <property type="match status" value="1"/>
</dbReference>
<dbReference type="PROSITE" id="PS50048">
    <property type="entry name" value="ZN2_CY6_FUNGAL_2"/>
    <property type="match status" value="1"/>
</dbReference>
<dbReference type="PANTHER" id="PTHR42749">
    <property type="entry name" value="CELL SHAPE-DETERMINING PROTEIN MREB"/>
    <property type="match status" value="1"/>
</dbReference>
<organism evidence="4 5">
    <name type="scientific">Hyaloscypha bicolor E</name>
    <dbReference type="NCBI Taxonomy" id="1095630"/>
    <lineage>
        <taxon>Eukaryota</taxon>
        <taxon>Fungi</taxon>
        <taxon>Dikarya</taxon>
        <taxon>Ascomycota</taxon>
        <taxon>Pezizomycotina</taxon>
        <taxon>Leotiomycetes</taxon>
        <taxon>Helotiales</taxon>
        <taxon>Hyaloscyphaceae</taxon>
        <taxon>Hyaloscypha</taxon>
        <taxon>Hyaloscypha bicolor</taxon>
    </lineage>
</organism>
<dbReference type="AlphaFoldDB" id="A0A2J6SSJ1"/>
<feature type="region of interest" description="Disordered" evidence="2">
    <location>
        <begin position="646"/>
        <end position="680"/>
    </location>
</feature>
<name>A0A2J6SSJ1_9HELO</name>
<dbReference type="RefSeq" id="XP_024730655.1">
    <property type="nucleotide sequence ID" value="XM_024887361.1"/>
</dbReference>
<dbReference type="EMBL" id="KZ613871">
    <property type="protein sequence ID" value="PMD53751.1"/>
    <property type="molecule type" value="Genomic_DNA"/>
</dbReference>
<dbReference type="STRING" id="1095630.A0A2J6SSJ1"/>
<feature type="domain" description="Zn(2)-C6 fungal-type" evidence="3">
    <location>
        <begin position="768"/>
        <end position="798"/>
    </location>
</feature>
<gene>
    <name evidence="4" type="ORF">K444DRAFT_668017</name>
</gene>
<dbReference type="SUPFAM" id="SSF53067">
    <property type="entry name" value="Actin-like ATPase domain"/>
    <property type="match status" value="1"/>
</dbReference>
<evidence type="ECO:0000256" key="1">
    <source>
        <dbReference type="ARBA" id="ARBA00023242"/>
    </source>
</evidence>
<dbReference type="CDD" id="cd10170">
    <property type="entry name" value="ASKHA_NBD_HSP70"/>
    <property type="match status" value="1"/>
</dbReference>
<dbReference type="GeneID" id="36595437"/>
<dbReference type="SMART" id="SM00066">
    <property type="entry name" value="GAL4"/>
    <property type="match status" value="1"/>
</dbReference>